<gene>
    <name evidence="1" type="ORF">EUGRSUZ_H03729</name>
</gene>
<dbReference type="AlphaFoldDB" id="A0A059B5R2"/>
<sequence>MDGLHTEWLEHWQDQSKHSSRASKMICWNTGNRTEIRCLADRYLFKTSKVSITKVLSKLMVLHKSGLKYNAKCLLMFQRSNLVQRQNLNQVSQATSQIAQKIWANYILPPSFWHNGKLPMMFQVLHPRLFEIGHHVQQNVLVNLTT</sequence>
<name>A0A059B5R2_EUCGR</name>
<dbReference type="EMBL" id="KK198760">
    <property type="protein sequence ID" value="KCW60985.1"/>
    <property type="molecule type" value="Genomic_DNA"/>
</dbReference>
<organism evidence="1">
    <name type="scientific">Eucalyptus grandis</name>
    <name type="common">Flooded gum</name>
    <dbReference type="NCBI Taxonomy" id="71139"/>
    <lineage>
        <taxon>Eukaryota</taxon>
        <taxon>Viridiplantae</taxon>
        <taxon>Streptophyta</taxon>
        <taxon>Embryophyta</taxon>
        <taxon>Tracheophyta</taxon>
        <taxon>Spermatophyta</taxon>
        <taxon>Magnoliopsida</taxon>
        <taxon>eudicotyledons</taxon>
        <taxon>Gunneridae</taxon>
        <taxon>Pentapetalae</taxon>
        <taxon>rosids</taxon>
        <taxon>malvids</taxon>
        <taxon>Myrtales</taxon>
        <taxon>Myrtaceae</taxon>
        <taxon>Myrtoideae</taxon>
        <taxon>Eucalypteae</taxon>
        <taxon>Eucalyptus</taxon>
    </lineage>
</organism>
<dbReference type="Gramene" id="KCW60985">
    <property type="protein sequence ID" value="KCW60985"/>
    <property type="gene ID" value="EUGRSUZ_H03729"/>
</dbReference>
<accession>A0A059B5R2</accession>
<evidence type="ECO:0000313" key="1">
    <source>
        <dbReference type="EMBL" id="KCW60985.1"/>
    </source>
</evidence>
<proteinExistence type="predicted"/>
<protein>
    <submittedName>
        <fullName evidence="1">Uncharacterized protein</fullName>
    </submittedName>
</protein>
<reference evidence="1" key="1">
    <citation type="submission" date="2013-07" db="EMBL/GenBank/DDBJ databases">
        <title>The genome of Eucalyptus grandis.</title>
        <authorList>
            <person name="Schmutz J."/>
            <person name="Hayes R."/>
            <person name="Myburg A."/>
            <person name="Tuskan G."/>
            <person name="Grattapaglia D."/>
            <person name="Rokhsar D.S."/>
        </authorList>
    </citation>
    <scope>NUCLEOTIDE SEQUENCE</scope>
    <source>
        <tissue evidence="1">Leaf extractions</tissue>
    </source>
</reference>
<dbReference type="InParanoid" id="A0A059B5R2"/>